<organism evidence="1">
    <name type="scientific">Amphimedon queenslandica</name>
    <name type="common">Sponge</name>
    <dbReference type="NCBI Taxonomy" id="400682"/>
    <lineage>
        <taxon>Eukaryota</taxon>
        <taxon>Metazoa</taxon>
        <taxon>Porifera</taxon>
        <taxon>Demospongiae</taxon>
        <taxon>Heteroscleromorpha</taxon>
        <taxon>Haplosclerida</taxon>
        <taxon>Niphatidae</taxon>
        <taxon>Amphimedon</taxon>
    </lineage>
</organism>
<dbReference type="InParanoid" id="A0A1X7V353"/>
<evidence type="ECO:0000313" key="1">
    <source>
        <dbReference type="EnsemblMetazoa" id="Aqu2.1.34224_001"/>
    </source>
</evidence>
<protein>
    <submittedName>
        <fullName evidence="1">Uncharacterized protein</fullName>
    </submittedName>
</protein>
<dbReference type="EnsemblMetazoa" id="Aqu2.1.34224_001">
    <property type="protein sequence ID" value="Aqu2.1.34224_001"/>
    <property type="gene ID" value="Aqu2.1.34224"/>
</dbReference>
<accession>A0A1X7V353</accession>
<sequence length="24" mass="2778">MASMLHKINTCTLYMYTVDNLIDS</sequence>
<name>A0A1X7V353_AMPQE</name>
<reference evidence="1" key="1">
    <citation type="submission" date="2017-05" db="UniProtKB">
        <authorList>
            <consortium name="EnsemblMetazoa"/>
        </authorList>
    </citation>
    <scope>IDENTIFICATION</scope>
</reference>
<dbReference type="AlphaFoldDB" id="A0A1X7V353"/>
<proteinExistence type="predicted"/>